<comment type="subcellular location">
    <subcellularLocation>
        <location evidence="1">Cell inner membrane</location>
    </subcellularLocation>
</comment>
<dbReference type="PRINTS" id="PR00605">
    <property type="entry name" value="CYTCHROMECIC"/>
</dbReference>
<dbReference type="GO" id="GO:0006119">
    <property type="term" value="P:oxidative phosphorylation"/>
    <property type="evidence" value="ECO:0007669"/>
    <property type="project" value="UniProtKB-UniPathway"/>
</dbReference>
<evidence type="ECO:0000256" key="7">
    <source>
        <dbReference type="ARBA" id="ARBA00022617"/>
    </source>
</evidence>
<evidence type="ECO:0000313" key="24">
    <source>
        <dbReference type="EMBL" id="SMC08455.1"/>
    </source>
</evidence>
<evidence type="ECO:0000256" key="9">
    <source>
        <dbReference type="ARBA" id="ARBA00022692"/>
    </source>
</evidence>
<evidence type="ECO:0000256" key="6">
    <source>
        <dbReference type="ARBA" id="ARBA00022519"/>
    </source>
</evidence>
<dbReference type="Gene3D" id="1.10.760.10">
    <property type="entry name" value="Cytochrome c-like domain"/>
    <property type="match status" value="2"/>
</dbReference>
<evidence type="ECO:0000256" key="10">
    <source>
        <dbReference type="ARBA" id="ARBA00022723"/>
    </source>
</evidence>
<dbReference type="OrthoDB" id="9811281at2"/>
<feature type="binding site" description="covalent" evidence="20">
    <location>
        <position position="214"/>
    </location>
    <ligand>
        <name>heme c</name>
        <dbReference type="ChEBI" id="CHEBI:61717"/>
        <label>2</label>
    </ligand>
</feature>
<dbReference type="PANTHER" id="PTHR33751">
    <property type="entry name" value="CBB3-TYPE CYTOCHROME C OXIDASE SUBUNIT FIXP"/>
    <property type="match status" value="1"/>
</dbReference>
<dbReference type="GO" id="GO:0005506">
    <property type="term" value="F:iron ion binding"/>
    <property type="evidence" value="ECO:0007669"/>
    <property type="project" value="InterPro"/>
</dbReference>
<dbReference type="Gene3D" id="6.10.280.130">
    <property type="match status" value="1"/>
</dbReference>
<dbReference type="PANTHER" id="PTHR33751:SF1">
    <property type="entry name" value="CBB3-TYPE CYTOCHROME C OXIDASE SUBUNIT FIXP"/>
    <property type="match status" value="1"/>
</dbReference>
<evidence type="ECO:0000256" key="14">
    <source>
        <dbReference type="ARBA" id="ARBA00022989"/>
    </source>
</evidence>
<evidence type="ECO:0000256" key="20">
    <source>
        <dbReference type="PIRSR" id="PIRSR000006-2"/>
    </source>
</evidence>
<evidence type="ECO:0000256" key="11">
    <source>
        <dbReference type="ARBA" id="ARBA00022737"/>
    </source>
</evidence>
<evidence type="ECO:0000256" key="18">
    <source>
        <dbReference type="ARBA" id="ARBA00023136"/>
    </source>
</evidence>
<keyword evidence="4" id="KW-0813">Transport</keyword>
<feature type="binding site" description="covalent" evidence="20">
    <location>
        <position position="127"/>
    </location>
    <ligand>
        <name>heme c</name>
        <dbReference type="ChEBI" id="CHEBI:61717"/>
        <label>1</label>
    </ligand>
</feature>
<dbReference type="PIRSF" id="PIRSF000006">
    <property type="entry name" value="Cbb3-Cox_fixP"/>
    <property type="match status" value="1"/>
</dbReference>
<keyword evidence="5" id="KW-1003">Cell membrane</keyword>
<keyword evidence="12" id="KW-0375">Hydrogen ion transport</keyword>
<evidence type="ECO:0000256" key="12">
    <source>
        <dbReference type="ARBA" id="ARBA00022781"/>
    </source>
</evidence>
<keyword evidence="14 22" id="KW-1133">Transmembrane helix</keyword>
<keyword evidence="13" id="KW-0249">Electron transport</keyword>
<sequence>MNWLSDNVNQLALLGAAAILILTIGVAAKYFKQIKEGKSEGVLKEENWDGIGEYKNNSPIGWSLAFIGTIIWGVWYWLVGYPLNAYSQIGEYNEEVAAHAAKFESKWANPTKEDLLGMGEGVFLVQCSPCHGIDGTGIEGKAQDLTRRLLKKEVLDVINRGSEALGNPNGQFGYQLGMMPPGLLSGADAEAVAEYVANGFKGNDKGAELFQTACASCHGPDGKGMNGMAPNLREYDDTIISKVLENGKHGIIGKMPSFKGRLTPVQQKAVATYIRSLSEGA</sequence>
<evidence type="ECO:0000256" key="3">
    <source>
        <dbReference type="ARBA" id="ARBA00006113"/>
    </source>
</evidence>
<feature type="binding site" description="covalent" evidence="20">
    <location>
        <position position="217"/>
    </location>
    <ligand>
        <name>heme c</name>
        <dbReference type="ChEBI" id="CHEBI:61717"/>
        <label>2</label>
    </ligand>
</feature>
<dbReference type="InterPro" id="IPR050597">
    <property type="entry name" value="Cytochrome_c_Oxidase_Subunit"/>
</dbReference>
<protein>
    <recommendedName>
        <fullName evidence="19">Cytochrome c oxidase subunit III</fullName>
    </recommendedName>
</protein>
<keyword evidence="7 20" id="KW-0349">Heme</keyword>
<evidence type="ECO:0000256" key="2">
    <source>
        <dbReference type="ARBA" id="ARBA00004673"/>
    </source>
</evidence>
<dbReference type="UniPathway" id="UPA00705"/>
<feature type="domain" description="Cytochrome c" evidence="23">
    <location>
        <begin position="114"/>
        <end position="200"/>
    </location>
</feature>
<evidence type="ECO:0000256" key="13">
    <source>
        <dbReference type="ARBA" id="ARBA00022982"/>
    </source>
</evidence>
<feature type="transmembrane region" description="Helical" evidence="22">
    <location>
        <begin position="12"/>
        <end position="31"/>
    </location>
</feature>
<dbReference type="InterPro" id="IPR004678">
    <property type="entry name" value="Cyt_c_oxidase_cbb3_su3"/>
</dbReference>
<dbReference type="Pfam" id="PF00034">
    <property type="entry name" value="Cytochrom_C"/>
    <property type="match status" value="1"/>
</dbReference>
<evidence type="ECO:0000256" key="1">
    <source>
        <dbReference type="ARBA" id="ARBA00004533"/>
    </source>
</evidence>
<comment type="similarity">
    <text evidence="3">Belongs to the CcoP / FixP family.</text>
</comment>
<keyword evidence="10 21" id="KW-0479">Metal-binding</keyword>
<keyword evidence="6" id="KW-0997">Cell inner membrane</keyword>
<feature type="binding site" description="covalent" evidence="20">
    <location>
        <position position="130"/>
    </location>
    <ligand>
        <name>heme c</name>
        <dbReference type="ChEBI" id="CHEBI:61717"/>
        <label>1</label>
    </ligand>
</feature>
<evidence type="ECO:0000256" key="17">
    <source>
        <dbReference type="ARBA" id="ARBA00023065"/>
    </source>
</evidence>
<dbReference type="InterPro" id="IPR009056">
    <property type="entry name" value="Cyt_c-like_dom"/>
</dbReference>
<evidence type="ECO:0000256" key="5">
    <source>
        <dbReference type="ARBA" id="ARBA00022475"/>
    </source>
</evidence>
<keyword evidence="17" id="KW-0406">Ion transport</keyword>
<organism evidence="24 25">
    <name type="scientific">Nitratiruptor tergarcus DSM 16512</name>
    <dbReference type="NCBI Taxonomy" id="1069081"/>
    <lineage>
        <taxon>Bacteria</taxon>
        <taxon>Pseudomonadati</taxon>
        <taxon>Campylobacterota</taxon>
        <taxon>Epsilonproteobacteria</taxon>
        <taxon>Nautiliales</taxon>
        <taxon>Nitratiruptoraceae</taxon>
        <taxon>Nitratiruptor</taxon>
    </lineage>
</organism>
<feature type="domain" description="Cytochrome c" evidence="23">
    <location>
        <begin position="201"/>
        <end position="278"/>
    </location>
</feature>
<dbReference type="PROSITE" id="PS51007">
    <property type="entry name" value="CYTC"/>
    <property type="match status" value="2"/>
</dbReference>
<dbReference type="SUPFAM" id="SSF46626">
    <property type="entry name" value="Cytochrome c"/>
    <property type="match status" value="2"/>
</dbReference>
<evidence type="ECO:0000313" key="25">
    <source>
        <dbReference type="Proteomes" id="UP000192602"/>
    </source>
</evidence>
<dbReference type="InterPro" id="IPR038414">
    <property type="entry name" value="CcoP_N_sf"/>
</dbReference>
<dbReference type="InterPro" id="IPR008168">
    <property type="entry name" value="Cyt_C_IC"/>
</dbReference>
<comment type="pathway">
    <text evidence="2">Energy metabolism; oxidative phosphorylation.</text>
</comment>
<dbReference type="RefSeq" id="WP_084274739.1">
    <property type="nucleotide sequence ID" value="NZ_AP026671.1"/>
</dbReference>
<evidence type="ECO:0000256" key="22">
    <source>
        <dbReference type="SAM" id="Phobius"/>
    </source>
</evidence>
<accession>A0A1W1WQH2</accession>
<dbReference type="EMBL" id="FWWZ01000001">
    <property type="protein sequence ID" value="SMC08455.1"/>
    <property type="molecule type" value="Genomic_DNA"/>
</dbReference>
<dbReference type="AlphaFoldDB" id="A0A1W1WQH2"/>
<keyword evidence="9 22" id="KW-0812">Transmembrane</keyword>
<keyword evidence="11" id="KW-0677">Repeat</keyword>
<evidence type="ECO:0000259" key="23">
    <source>
        <dbReference type="PROSITE" id="PS51007"/>
    </source>
</evidence>
<dbReference type="Pfam" id="PF14715">
    <property type="entry name" value="FixP_N"/>
    <property type="match status" value="1"/>
</dbReference>
<proteinExistence type="inferred from homology"/>
<name>A0A1W1WQH2_9BACT</name>
<dbReference type="STRING" id="1069081.SAMN05660197_0207"/>
<evidence type="ECO:0000256" key="19">
    <source>
        <dbReference type="ARBA" id="ARBA00029635"/>
    </source>
</evidence>
<keyword evidence="8" id="KW-0679">Respiratory chain</keyword>
<feature type="transmembrane region" description="Helical" evidence="22">
    <location>
        <begin position="60"/>
        <end position="78"/>
    </location>
</feature>
<dbReference type="Pfam" id="PF13442">
    <property type="entry name" value="Cytochrome_CBB3"/>
    <property type="match status" value="1"/>
</dbReference>
<evidence type="ECO:0000256" key="16">
    <source>
        <dbReference type="ARBA" id="ARBA00023004"/>
    </source>
</evidence>
<keyword evidence="15" id="KW-0560">Oxidoreductase</keyword>
<comment type="cofactor">
    <cofactor evidence="20">
        <name>heme c</name>
        <dbReference type="ChEBI" id="CHEBI:61717"/>
    </cofactor>
    <text evidence="20">Binds 2 heme C groups per subunit.</text>
</comment>
<dbReference type="Proteomes" id="UP000192602">
    <property type="component" value="Unassembled WGS sequence"/>
</dbReference>
<keyword evidence="16 21" id="KW-0408">Iron</keyword>
<evidence type="ECO:0000256" key="21">
    <source>
        <dbReference type="PROSITE-ProRule" id="PRU00433"/>
    </source>
</evidence>
<evidence type="ECO:0000256" key="8">
    <source>
        <dbReference type="ARBA" id="ARBA00022660"/>
    </source>
</evidence>
<keyword evidence="25" id="KW-1185">Reference proteome</keyword>
<dbReference type="GO" id="GO:0009055">
    <property type="term" value="F:electron transfer activity"/>
    <property type="evidence" value="ECO:0007669"/>
    <property type="project" value="InterPro"/>
</dbReference>
<keyword evidence="18 22" id="KW-0472">Membrane</keyword>
<dbReference type="GO" id="GO:0005886">
    <property type="term" value="C:plasma membrane"/>
    <property type="evidence" value="ECO:0007669"/>
    <property type="project" value="UniProtKB-SubCell"/>
</dbReference>
<dbReference type="GO" id="GO:1902600">
    <property type="term" value="P:proton transmembrane transport"/>
    <property type="evidence" value="ECO:0007669"/>
    <property type="project" value="UniProtKB-KW"/>
</dbReference>
<dbReference type="GO" id="GO:0020037">
    <property type="term" value="F:heme binding"/>
    <property type="evidence" value="ECO:0007669"/>
    <property type="project" value="InterPro"/>
</dbReference>
<gene>
    <name evidence="24" type="ORF">SAMN05660197_0207</name>
</gene>
<evidence type="ECO:0000256" key="4">
    <source>
        <dbReference type="ARBA" id="ARBA00022448"/>
    </source>
</evidence>
<dbReference type="InterPro" id="IPR032858">
    <property type="entry name" value="CcoP_N"/>
</dbReference>
<reference evidence="25" key="1">
    <citation type="submission" date="2017-04" db="EMBL/GenBank/DDBJ databases">
        <authorList>
            <person name="Varghese N."/>
            <person name="Submissions S."/>
        </authorList>
    </citation>
    <scope>NUCLEOTIDE SEQUENCE [LARGE SCALE GENOMIC DNA]</scope>
    <source>
        <strain evidence="25">DSM 16512</strain>
    </source>
</reference>
<dbReference type="GO" id="GO:0016491">
    <property type="term" value="F:oxidoreductase activity"/>
    <property type="evidence" value="ECO:0007669"/>
    <property type="project" value="UniProtKB-KW"/>
</dbReference>
<dbReference type="InterPro" id="IPR036909">
    <property type="entry name" value="Cyt_c-like_dom_sf"/>
</dbReference>
<evidence type="ECO:0000256" key="15">
    <source>
        <dbReference type="ARBA" id="ARBA00023002"/>
    </source>
</evidence>